<evidence type="ECO:0000313" key="4">
    <source>
        <dbReference type="EMBL" id="UYV82555.1"/>
    </source>
</evidence>
<feature type="region of interest" description="Disordered" evidence="3">
    <location>
        <begin position="78"/>
        <end position="303"/>
    </location>
</feature>
<feature type="compositionally biased region" description="Basic and acidic residues" evidence="3">
    <location>
        <begin position="254"/>
        <end position="285"/>
    </location>
</feature>
<dbReference type="InterPro" id="IPR051112">
    <property type="entry name" value="CWC26_splicing_factor"/>
</dbReference>
<dbReference type="InterPro" id="IPR018609">
    <property type="entry name" value="Bud13"/>
</dbReference>
<feature type="compositionally biased region" description="Basic and acidic residues" evidence="3">
    <location>
        <begin position="220"/>
        <end position="229"/>
    </location>
</feature>
<protein>
    <recommendedName>
        <fullName evidence="2">BUD13 homolog</fullName>
    </recommendedName>
</protein>
<dbReference type="PANTHER" id="PTHR31809">
    <property type="entry name" value="BUD13 HOMOLOG"/>
    <property type="match status" value="1"/>
</dbReference>
<proteinExistence type="inferred from homology"/>
<reference evidence="4 5" key="1">
    <citation type="submission" date="2022-01" db="EMBL/GenBank/DDBJ databases">
        <title>A chromosomal length assembly of Cordylochernes scorpioides.</title>
        <authorList>
            <person name="Zeh D."/>
            <person name="Zeh J."/>
        </authorList>
    </citation>
    <scope>NUCLEOTIDE SEQUENCE [LARGE SCALE GENOMIC DNA]</scope>
    <source>
        <strain evidence="4">IN4F17</strain>
        <tissue evidence="4">Whole Body</tissue>
    </source>
</reference>
<evidence type="ECO:0000256" key="2">
    <source>
        <dbReference type="ARBA" id="ARBA00014454"/>
    </source>
</evidence>
<dbReference type="Proteomes" id="UP001235939">
    <property type="component" value="Chromosome 21"/>
</dbReference>
<evidence type="ECO:0000256" key="1">
    <source>
        <dbReference type="ARBA" id="ARBA00011069"/>
    </source>
</evidence>
<feature type="compositionally biased region" description="Basic and acidic residues" evidence="3">
    <location>
        <begin position="139"/>
        <end position="152"/>
    </location>
</feature>
<feature type="compositionally biased region" description="Basic and acidic residues" evidence="3">
    <location>
        <begin position="78"/>
        <end position="88"/>
    </location>
</feature>
<dbReference type="PANTHER" id="PTHR31809:SF0">
    <property type="entry name" value="BUD13 HOMOLOG"/>
    <property type="match status" value="1"/>
</dbReference>
<dbReference type="Pfam" id="PF09736">
    <property type="entry name" value="Bud13"/>
    <property type="match status" value="1"/>
</dbReference>
<gene>
    <name evidence="4" type="ORF">LAZ67_21002749</name>
</gene>
<feature type="compositionally biased region" description="Polar residues" evidence="3">
    <location>
        <begin position="168"/>
        <end position="183"/>
    </location>
</feature>
<keyword evidence="5" id="KW-1185">Reference proteome</keyword>
<organism evidence="4 5">
    <name type="scientific">Cordylochernes scorpioides</name>
    <dbReference type="NCBI Taxonomy" id="51811"/>
    <lineage>
        <taxon>Eukaryota</taxon>
        <taxon>Metazoa</taxon>
        <taxon>Ecdysozoa</taxon>
        <taxon>Arthropoda</taxon>
        <taxon>Chelicerata</taxon>
        <taxon>Arachnida</taxon>
        <taxon>Pseudoscorpiones</taxon>
        <taxon>Cheliferoidea</taxon>
        <taxon>Chernetidae</taxon>
        <taxon>Cordylochernes</taxon>
    </lineage>
</organism>
<comment type="similarity">
    <text evidence="1">Belongs to the CWC26 family.</text>
</comment>
<feature type="compositionally biased region" description="Basic and acidic residues" evidence="3">
    <location>
        <begin position="203"/>
        <end position="212"/>
    </location>
</feature>
<dbReference type="EMBL" id="CP092883">
    <property type="protein sequence ID" value="UYV82555.1"/>
    <property type="molecule type" value="Genomic_DNA"/>
</dbReference>
<name>A0ABY6LMV6_9ARAC</name>
<sequence length="552" mass="63446">MNKQEFLKRYLSHNVKTEDEQKKEKRKFKKIRNIKIVDDDVDFRKVDTIDLELGEEAPIIIGDDPVTVASTKWKAIVRDVPEVKEEPRTSPSPPPSDGAPRKRMRHDSSGSDLSIPGRHGSQSPRRTSRQDSDNSPPRTSEDTRGRPAERRKAPSPVVIKKEPPDTYEPSTSRNKTAAGSDSDLSPPRSRQAEDSDLSPPRVRSKESPEKGTKVGGLMKLADHRKETHQMKQQMNKMMKDMDPSAMGKDAAPIYRDKHTLKKRDMEEEQKLKEEKERKEALRKQQYDQWGKGMKQSEKQQAQLEDHINEMSKPLARYREDEDLENHLKSKLLSDDPMLAYMMKKQEKMNMGKKSRPVYKGPSAPQNRFNILPGYRWDGVDRSNGYESKLLATRANKMSNEEDAYRWSIQDILLHPEPYTIISIPSPQTIEIDKPCQPENKHATIVNISKVKLWNPVTEDNEENTEPPFPFQEEDDLERCLGVEPNKQASTDSPQVLFLSIKNPDHPTEPLEKLLLVSVDTQTESEPVVSCEVYQRWKRSYKFQELGCDSLGK</sequence>
<accession>A0ABY6LMV6</accession>
<evidence type="ECO:0000313" key="5">
    <source>
        <dbReference type="Proteomes" id="UP001235939"/>
    </source>
</evidence>
<evidence type="ECO:0000256" key="3">
    <source>
        <dbReference type="SAM" id="MobiDB-lite"/>
    </source>
</evidence>